<gene>
    <name evidence="1" type="ORF">D9T18_19305</name>
</gene>
<dbReference type="EMBL" id="CP033066">
    <property type="protein sequence ID" value="AYM88824.1"/>
    <property type="molecule type" value="Genomic_DNA"/>
</dbReference>
<evidence type="ECO:0000313" key="2">
    <source>
        <dbReference type="Proteomes" id="UP000279995"/>
    </source>
</evidence>
<evidence type="ECO:0000313" key="1">
    <source>
        <dbReference type="EMBL" id="AYM88824.1"/>
    </source>
</evidence>
<sequence>MKEESLTKPCNPNLENQAIEPEQICVNKRALPQGENSLNDANIQTPTKRKGRFSRLASKSADIRADTKKDFGLNLTSSNWGFVAPSTQYEMLRAVSTNQIEQVKPLLEHGAALRDMPVYSLDFSKCMMSQGSAFIRGEVCFQHGSYTRTLPNWYLGSAIYLLENVAPALNDESLIIDFFRGLCAINNGRIGTNAINDCFIIKEKLSLVLLCTPEELTILTRIYNKLRLGFNLISVVKMKI</sequence>
<protein>
    <submittedName>
        <fullName evidence="1">Uncharacterized protein</fullName>
    </submittedName>
</protein>
<dbReference type="AlphaFoldDB" id="A0AAD0XEW3"/>
<organism evidence="1 2">
    <name type="scientific">Pseudoalteromonas agarivorans</name>
    <dbReference type="NCBI Taxonomy" id="176102"/>
    <lineage>
        <taxon>Bacteria</taxon>
        <taxon>Pseudomonadati</taxon>
        <taxon>Pseudomonadota</taxon>
        <taxon>Gammaproteobacteria</taxon>
        <taxon>Alteromonadales</taxon>
        <taxon>Pseudoalteromonadaceae</taxon>
        <taxon>Pseudoalteromonas</taxon>
    </lineage>
</organism>
<reference evidence="1 2" key="1">
    <citation type="submission" date="2018-10" db="EMBL/GenBank/DDBJ databases">
        <title>Complete Genome Sequence and Transcriptomic Profiles of a Marine Bacterium, Pseudoalteromonas agarivorans Hao 2018.</title>
        <authorList>
            <person name="Hao L."/>
        </authorList>
    </citation>
    <scope>NUCLEOTIDE SEQUENCE [LARGE SCALE GENOMIC DNA]</scope>
    <source>
        <strain evidence="1 2">Hao 2018</strain>
    </source>
</reference>
<accession>A0AAD0XEW3</accession>
<proteinExistence type="predicted"/>
<name>A0AAD0XEW3_9GAMM</name>
<dbReference type="RefSeq" id="WP_121638580.1">
    <property type="nucleotide sequence ID" value="NZ_CP033066.1"/>
</dbReference>
<dbReference type="Proteomes" id="UP000279995">
    <property type="component" value="Chromosome II"/>
</dbReference>